<evidence type="ECO:0000313" key="8">
    <source>
        <dbReference type="Proteomes" id="UP001140011"/>
    </source>
</evidence>
<feature type="chain" id="PRO_5040873245" description="Serine protease" evidence="6">
    <location>
        <begin position="21"/>
        <end position="474"/>
    </location>
</feature>
<dbReference type="OrthoDB" id="1735038at2759"/>
<dbReference type="GO" id="GO:0006508">
    <property type="term" value="P:proteolysis"/>
    <property type="evidence" value="ECO:0007669"/>
    <property type="project" value="UniProtKB-KW"/>
</dbReference>
<evidence type="ECO:0008006" key="9">
    <source>
        <dbReference type="Google" id="ProtNLM"/>
    </source>
</evidence>
<evidence type="ECO:0000256" key="3">
    <source>
        <dbReference type="ARBA" id="ARBA00022729"/>
    </source>
</evidence>
<dbReference type="PANTHER" id="PTHR11010">
    <property type="entry name" value="PROTEASE S28 PRO-X CARBOXYPEPTIDASE-RELATED"/>
    <property type="match status" value="1"/>
</dbReference>
<keyword evidence="2" id="KW-0645">Protease</keyword>
<keyword evidence="5" id="KW-0325">Glycoprotein</keyword>
<dbReference type="Gene3D" id="1.20.120.980">
    <property type="entry name" value="Serine carboxypeptidase S28, SKS domain"/>
    <property type="match status" value="1"/>
</dbReference>
<dbReference type="EMBL" id="JANBUH010000069">
    <property type="protein sequence ID" value="KAJ2755292.1"/>
    <property type="molecule type" value="Genomic_DNA"/>
</dbReference>
<evidence type="ECO:0000256" key="6">
    <source>
        <dbReference type="SAM" id="SignalP"/>
    </source>
</evidence>
<organism evidence="7 8">
    <name type="scientific">Coemansia pectinata</name>
    <dbReference type="NCBI Taxonomy" id="1052879"/>
    <lineage>
        <taxon>Eukaryota</taxon>
        <taxon>Fungi</taxon>
        <taxon>Fungi incertae sedis</taxon>
        <taxon>Zoopagomycota</taxon>
        <taxon>Kickxellomycotina</taxon>
        <taxon>Kickxellomycetes</taxon>
        <taxon>Kickxellales</taxon>
        <taxon>Kickxellaceae</taxon>
        <taxon>Coemansia</taxon>
    </lineage>
</organism>
<evidence type="ECO:0000256" key="4">
    <source>
        <dbReference type="ARBA" id="ARBA00022801"/>
    </source>
</evidence>
<keyword evidence="8" id="KW-1185">Reference proteome</keyword>
<dbReference type="GO" id="GO:0070008">
    <property type="term" value="F:serine-type exopeptidase activity"/>
    <property type="evidence" value="ECO:0007669"/>
    <property type="project" value="InterPro"/>
</dbReference>
<dbReference type="SUPFAM" id="SSF53474">
    <property type="entry name" value="alpha/beta-Hydrolases"/>
    <property type="match status" value="1"/>
</dbReference>
<name>A0A9W8LD60_9FUNG</name>
<dbReference type="InterPro" id="IPR042269">
    <property type="entry name" value="Ser_carbopepase_S28_SKS"/>
</dbReference>
<evidence type="ECO:0000313" key="7">
    <source>
        <dbReference type="EMBL" id="KAJ2755292.1"/>
    </source>
</evidence>
<reference evidence="7" key="1">
    <citation type="submission" date="2022-07" db="EMBL/GenBank/DDBJ databases">
        <title>Phylogenomic reconstructions and comparative analyses of Kickxellomycotina fungi.</title>
        <authorList>
            <person name="Reynolds N.K."/>
            <person name="Stajich J.E."/>
            <person name="Barry K."/>
            <person name="Grigoriev I.V."/>
            <person name="Crous P."/>
            <person name="Smith M.E."/>
        </authorList>
    </citation>
    <scope>NUCLEOTIDE SEQUENCE</scope>
    <source>
        <strain evidence="7">BCRC 34297</strain>
    </source>
</reference>
<keyword evidence="4" id="KW-0378">Hydrolase</keyword>
<dbReference type="AlphaFoldDB" id="A0A9W8LD60"/>
<gene>
    <name evidence="7" type="ORF">GGI19_001752</name>
</gene>
<sequence length="474" mass="50950">MHITFAFLFATTAAVISCNAAVCASAPPASSTQYWITQPVDHFGGAGGATWQQQYLVNATFYQPGGPIYVSTPGESPVNARYIDKSHFTSLAQRTNGLLVTIEHRYFGASNPMPDLSGASLRFLTIENALADFAAFIRVAKRTPSSVFPIPVVANARVIFGGGSYSGNVAAWMRAKYPDLVLGAWASSAIVYGRLQNYQFDLSFGRHLAQLGCAQRVSQAVSEVDTILLSKNSTQLANMQAKFGIPALSASDSAGLLAAIITIYSMTPVTMVGDQLGSGVCSFFGDTTIKATDAYAAAVRSTIQQAGLTQQALIQIGDSSLGIDNYELGQVNRVWYYMSCTWFGNWQIAPPRDTMLKGYRSQLVNMAYFQTNCPKKFGSGIPVPVDVAAYNRKWFSNLNGVSNVFYTGGSLDIWRDTTVTTSYGTILPPARGSLAVLIDGATHAQDLGADYPSDLGSVRRARSLGDALVKQWLA</sequence>
<keyword evidence="3 6" id="KW-0732">Signal</keyword>
<dbReference type="Proteomes" id="UP001140011">
    <property type="component" value="Unassembled WGS sequence"/>
</dbReference>
<evidence type="ECO:0000256" key="5">
    <source>
        <dbReference type="ARBA" id="ARBA00023180"/>
    </source>
</evidence>
<protein>
    <recommendedName>
        <fullName evidence="9">Serine protease</fullName>
    </recommendedName>
</protein>
<dbReference type="GO" id="GO:0008239">
    <property type="term" value="F:dipeptidyl-peptidase activity"/>
    <property type="evidence" value="ECO:0007669"/>
    <property type="project" value="TreeGrafter"/>
</dbReference>
<dbReference type="InterPro" id="IPR029058">
    <property type="entry name" value="AB_hydrolase_fold"/>
</dbReference>
<comment type="caution">
    <text evidence="7">The sequence shown here is derived from an EMBL/GenBank/DDBJ whole genome shotgun (WGS) entry which is preliminary data.</text>
</comment>
<evidence type="ECO:0000256" key="1">
    <source>
        <dbReference type="ARBA" id="ARBA00011079"/>
    </source>
</evidence>
<comment type="similarity">
    <text evidence="1">Belongs to the peptidase S28 family.</text>
</comment>
<feature type="signal peptide" evidence="6">
    <location>
        <begin position="1"/>
        <end position="20"/>
    </location>
</feature>
<dbReference type="Gene3D" id="3.40.50.1820">
    <property type="entry name" value="alpha/beta hydrolase"/>
    <property type="match status" value="1"/>
</dbReference>
<accession>A0A9W8LD60</accession>
<dbReference type="PANTHER" id="PTHR11010:SF38">
    <property type="entry name" value="LYSOSOMAL PRO-X CARBOXYPEPTIDASE"/>
    <property type="match status" value="1"/>
</dbReference>
<proteinExistence type="inferred from homology"/>
<dbReference type="Pfam" id="PF05577">
    <property type="entry name" value="Peptidase_S28"/>
    <property type="match status" value="1"/>
</dbReference>
<evidence type="ECO:0000256" key="2">
    <source>
        <dbReference type="ARBA" id="ARBA00022670"/>
    </source>
</evidence>
<dbReference type="InterPro" id="IPR008758">
    <property type="entry name" value="Peptidase_S28"/>
</dbReference>